<proteinExistence type="predicted"/>
<comment type="subcellular location">
    <subcellularLocation>
        <location evidence="1">Cytoplasm</location>
    </subcellularLocation>
</comment>
<evidence type="ECO:0000313" key="6">
    <source>
        <dbReference type="Proteomes" id="UP001377160"/>
    </source>
</evidence>
<reference evidence="5 6" key="1">
    <citation type="submission" date="2024-02" db="EMBL/GenBank/DDBJ databases">
        <title>Bacteria isolated from the canopy kelp, Nereocystis luetkeana.</title>
        <authorList>
            <person name="Pfister C.A."/>
            <person name="Younker I.T."/>
            <person name="Light S.H."/>
        </authorList>
    </citation>
    <scope>NUCLEOTIDE SEQUENCE [LARGE SCALE GENOMIC DNA]</scope>
    <source>
        <strain evidence="5 6">TI.1.15</strain>
    </source>
</reference>
<name>A0ABU9FXA5_9VIBR</name>
<sequence>MKSIIITGCTSGLGKAFHDKAVKNALLDTRCVFLGRNLERLEKSADHQYCEFNLLNEQQVDWDKLYSSKRPKSIILISNAGVIHPLGAISPDKNETFRNSVRVNLTAPSEITSSLVLWARSHQIDITILNISSGAASRAIAGWGAYCMSKAGFKMFLDVIALENDHVELVHFDPGVIDTNMQKSIRSSSAQDVPSVDRFRAFATEGKLKSPEEVVVEMFKLCGLPL</sequence>
<dbReference type="PANTHER" id="PTHR44085:SF2">
    <property type="entry name" value="SEPIAPTERIN REDUCTASE"/>
    <property type="match status" value="1"/>
</dbReference>
<keyword evidence="2" id="KW-0963">Cytoplasm</keyword>
<dbReference type="Pfam" id="PF00106">
    <property type="entry name" value="adh_short"/>
    <property type="match status" value="1"/>
</dbReference>
<comment type="caution">
    <text evidence="5">The sequence shown here is derived from an EMBL/GenBank/DDBJ whole genome shotgun (WGS) entry which is preliminary data.</text>
</comment>
<organism evidence="5 6">
    <name type="scientific">Vibrio echinoideorum</name>
    <dbReference type="NCBI Taxonomy" id="2100116"/>
    <lineage>
        <taxon>Bacteria</taxon>
        <taxon>Pseudomonadati</taxon>
        <taxon>Pseudomonadota</taxon>
        <taxon>Gammaproteobacteria</taxon>
        <taxon>Vibrionales</taxon>
        <taxon>Vibrionaceae</taxon>
        <taxon>Vibrio</taxon>
    </lineage>
</organism>
<dbReference type="RefSeq" id="WP_341635376.1">
    <property type="nucleotide sequence ID" value="NZ_JBANDX010000010.1"/>
</dbReference>
<keyword evidence="4" id="KW-0560">Oxidoreductase</keyword>
<gene>
    <name evidence="5" type="ORF">V8Z71_13700</name>
</gene>
<evidence type="ECO:0000256" key="2">
    <source>
        <dbReference type="ARBA" id="ARBA00022490"/>
    </source>
</evidence>
<evidence type="ECO:0000256" key="3">
    <source>
        <dbReference type="ARBA" id="ARBA00022857"/>
    </source>
</evidence>
<keyword evidence="6" id="KW-1185">Reference proteome</keyword>
<dbReference type="Gene3D" id="3.40.50.720">
    <property type="entry name" value="NAD(P)-binding Rossmann-like Domain"/>
    <property type="match status" value="1"/>
</dbReference>
<accession>A0ABU9FXA5</accession>
<evidence type="ECO:0000256" key="4">
    <source>
        <dbReference type="ARBA" id="ARBA00023002"/>
    </source>
</evidence>
<dbReference type="InterPro" id="IPR051721">
    <property type="entry name" value="Biopterin_syn/organic_redct"/>
</dbReference>
<protein>
    <submittedName>
        <fullName evidence="5">SDR family NAD(P)-dependent oxidoreductase</fullName>
    </submittedName>
</protein>
<dbReference type="InterPro" id="IPR002347">
    <property type="entry name" value="SDR_fam"/>
</dbReference>
<dbReference type="PANTHER" id="PTHR44085">
    <property type="entry name" value="SEPIAPTERIN REDUCTASE"/>
    <property type="match status" value="1"/>
</dbReference>
<evidence type="ECO:0000256" key="1">
    <source>
        <dbReference type="ARBA" id="ARBA00004496"/>
    </source>
</evidence>
<dbReference type="InterPro" id="IPR036291">
    <property type="entry name" value="NAD(P)-bd_dom_sf"/>
</dbReference>
<evidence type="ECO:0000313" key="5">
    <source>
        <dbReference type="EMBL" id="MEL0609372.1"/>
    </source>
</evidence>
<keyword evidence="3" id="KW-0521">NADP</keyword>
<dbReference type="SUPFAM" id="SSF51735">
    <property type="entry name" value="NAD(P)-binding Rossmann-fold domains"/>
    <property type="match status" value="1"/>
</dbReference>
<dbReference type="PRINTS" id="PR00081">
    <property type="entry name" value="GDHRDH"/>
</dbReference>
<dbReference type="EMBL" id="JBANDX010000010">
    <property type="protein sequence ID" value="MEL0609372.1"/>
    <property type="molecule type" value="Genomic_DNA"/>
</dbReference>
<dbReference type="Proteomes" id="UP001377160">
    <property type="component" value="Unassembled WGS sequence"/>
</dbReference>